<evidence type="ECO:0000256" key="1">
    <source>
        <dbReference type="ARBA" id="ARBA00022729"/>
    </source>
</evidence>
<keyword evidence="5" id="KW-1185">Reference proteome</keyword>
<protein>
    <recommendedName>
        <fullName evidence="3">CAP-Gly domain-containing protein</fullName>
    </recommendedName>
</protein>
<dbReference type="SUPFAM" id="SSF74924">
    <property type="entry name" value="Cap-Gly domain"/>
    <property type="match status" value="1"/>
</dbReference>
<reference evidence="4" key="1">
    <citation type="submission" date="2023-02" db="EMBL/GenBank/DDBJ databases">
        <title>Identification and recombinant expression of a fungal hydrolase from Papiliotrema laurentii that hydrolyzes apple cutin and clears colloidal polyester polyurethane.</title>
        <authorList>
            <consortium name="DOE Joint Genome Institute"/>
            <person name="Roman V.A."/>
            <person name="Bojanowski C."/>
            <person name="Crable B.R."/>
            <person name="Wagner D.N."/>
            <person name="Hung C.S."/>
            <person name="Nadeau L.J."/>
            <person name="Schratz L."/>
            <person name="Haridas S."/>
            <person name="Pangilinan J."/>
            <person name="Lipzen A."/>
            <person name="Na H."/>
            <person name="Yan M."/>
            <person name="Ng V."/>
            <person name="Grigoriev I.V."/>
            <person name="Spatafora J.W."/>
            <person name="Barlow D."/>
            <person name="Biffinger J."/>
            <person name="Kelley-Loughnane N."/>
            <person name="Varaljay V.A."/>
            <person name="Crookes-Goodson W.J."/>
        </authorList>
    </citation>
    <scope>NUCLEOTIDE SEQUENCE</scope>
    <source>
        <strain evidence="4">5307AH</strain>
    </source>
</reference>
<dbReference type="Gene3D" id="2.30.30.190">
    <property type="entry name" value="CAP Gly-rich-like domain"/>
    <property type="match status" value="1"/>
</dbReference>
<comment type="caution">
    <text evidence="4">The sequence shown here is derived from an EMBL/GenBank/DDBJ whole genome shotgun (WGS) entry which is preliminary data.</text>
</comment>
<dbReference type="PROSITE" id="PS50245">
    <property type="entry name" value="CAP_GLY_2"/>
    <property type="match status" value="1"/>
</dbReference>
<dbReference type="Pfam" id="PF01302">
    <property type="entry name" value="CAP_GLY"/>
    <property type="match status" value="1"/>
</dbReference>
<dbReference type="Gene3D" id="3.80.10.10">
    <property type="entry name" value="Ribonuclease Inhibitor"/>
    <property type="match status" value="2"/>
</dbReference>
<evidence type="ECO:0000259" key="3">
    <source>
        <dbReference type="PROSITE" id="PS50245"/>
    </source>
</evidence>
<dbReference type="SUPFAM" id="SSF52058">
    <property type="entry name" value="L domain-like"/>
    <property type="match status" value="1"/>
</dbReference>
<dbReference type="InterPro" id="IPR036859">
    <property type="entry name" value="CAP-Gly_dom_sf"/>
</dbReference>
<accession>A0AAD9FT84</accession>
<dbReference type="InterPro" id="IPR000938">
    <property type="entry name" value="CAP-Gly_domain"/>
</dbReference>
<dbReference type="InterPro" id="IPR050328">
    <property type="entry name" value="Dev_Immune_Receptor"/>
</dbReference>
<gene>
    <name evidence="4" type="ORF">DB88DRAFT_485426</name>
</gene>
<dbReference type="SMART" id="SM01052">
    <property type="entry name" value="CAP_GLY"/>
    <property type="match status" value="1"/>
</dbReference>
<feature type="region of interest" description="Disordered" evidence="2">
    <location>
        <begin position="378"/>
        <end position="403"/>
    </location>
</feature>
<dbReference type="Proteomes" id="UP001182556">
    <property type="component" value="Unassembled WGS sequence"/>
</dbReference>
<proteinExistence type="predicted"/>
<dbReference type="GO" id="GO:0005615">
    <property type="term" value="C:extracellular space"/>
    <property type="evidence" value="ECO:0007669"/>
    <property type="project" value="TreeGrafter"/>
</dbReference>
<dbReference type="PANTHER" id="PTHR24373:SF399">
    <property type="entry name" value="LEUCINE-RICH REPEAT-CONTAINING PROTEIN 4B-LIKE"/>
    <property type="match status" value="1"/>
</dbReference>
<keyword evidence="1" id="KW-0732">Signal</keyword>
<evidence type="ECO:0000313" key="5">
    <source>
        <dbReference type="Proteomes" id="UP001182556"/>
    </source>
</evidence>
<dbReference type="GO" id="GO:0031012">
    <property type="term" value="C:extracellular matrix"/>
    <property type="evidence" value="ECO:0007669"/>
    <property type="project" value="TreeGrafter"/>
</dbReference>
<evidence type="ECO:0000256" key="2">
    <source>
        <dbReference type="SAM" id="MobiDB-lite"/>
    </source>
</evidence>
<dbReference type="AlphaFoldDB" id="A0AAD9FT84"/>
<feature type="domain" description="CAP-Gly" evidence="3">
    <location>
        <begin position="38"/>
        <end position="73"/>
    </location>
</feature>
<feature type="compositionally biased region" description="Basic and acidic residues" evidence="2">
    <location>
        <begin position="385"/>
        <end position="403"/>
    </location>
</feature>
<organism evidence="4 5">
    <name type="scientific">Papiliotrema laurentii</name>
    <name type="common">Cryptococcus laurentii</name>
    <dbReference type="NCBI Taxonomy" id="5418"/>
    <lineage>
        <taxon>Eukaryota</taxon>
        <taxon>Fungi</taxon>
        <taxon>Dikarya</taxon>
        <taxon>Basidiomycota</taxon>
        <taxon>Agaricomycotina</taxon>
        <taxon>Tremellomycetes</taxon>
        <taxon>Tremellales</taxon>
        <taxon>Rhynchogastremaceae</taxon>
        <taxon>Papiliotrema</taxon>
    </lineage>
</organism>
<name>A0AAD9FT84_PAPLA</name>
<dbReference type="InterPro" id="IPR032675">
    <property type="entry name" value="LRR_dom_sf"/>
</dbReference>
<dbReference type="PANTHER" id="PTHR24373">
    <property type="entry name" value="SLIT RELATED LEUCINE-RICH REPEAT NEURONAL PROTEIN"/>
    <property type="match status" value="1"/>
</dbReference>
<sequence>MHHDLLVGRRYLHGKTDRPVTLRYIGTLPPGSSSGQEWLGIEYDEPERGRHSGTYQDVQVFKTTVEGSAAFVKSQPHALKPGPTFIASIEERYGSICPPNDEGPVAVPEAQSRVDESVVLGSSGIIVEAPGMADVRHRIGRLERLREIGMENRWVSALGGDAPTREVLKARLKGVHTLNLSGNLLSDWADVAEVVDHLQSLRTLILNNSRIAMLPPPVQESILQELSESFAGIHELHLGNAGLETADLITLSTLFRNVQSLHLNDNPRLSLRFPEKKSFTGWPSVSHLSLSGCPLASWSDVVAFTSQLPRMSSLDLSQLSLTSIPKPTGTSLRLFTVTHLVLLSCHISQWSDIDALEQWTEGRLESLRFTLASSDSAALGDEEGDIPRAKNHDPPDPTRITGHAETDRPFFIAKLSGLVSLNSSPVSASERRDAERWYVTSIAKLGRDGDLWGRYGELKGKYEDHALVPVEAPRSAALRSKMINLKVHVSKDDGREEVLDMAILPSAPISLLRKKIARKAGVGGASGSLVRLWTARQLGESENGRWDRVAEVDDGQAVGWWLVDGDVVIAGGQVREGS</sequence>
<dbReference type="EMBL" id="JAODAN010000003">
    <property type="protein sequence ID" value="KAK1925874.1"/>
    <property type="molecule type" value="Genomic_DNA"/>
</dbReference>
<evidence type="ECO:0000313" key="4">
    <source>
        <dbReference type="EMBL" id="KAK1925874.1"/>
    </source>
</evidence>